<gene>
    <name evidence="2" type="ORF">SAMN05421766_104495</name>
</gene>
<dbReference type="PANTHER" id="PTHR34219">
    <property type="entry name" value="IRON-REGULATED INNER MEMBRANE PROTEIN-RELATED"/>
    <property type="match status" value="1"/>
</dbReference>
<protein>
    <submittedName>
        <fullName evidence="2">Uncharacterized iron-regulated membrane protein</fullName>
    </submittedName>
</protein>
<feature type="transmembrane region" description="Helical" evidence="1">
    <location>
        <begin position="425"/>
        <end position="443"/>
    </location>
</feature>
<dbReference type="Pfam" id="PF03929">
    <property type="entry name" value="PepSY_TM"/>
    <property type="match status" value="1"/>
</dbReference>
<keyword evidence="3" id="KW-1185">Reference proteome</keyword>
<dbReference type="Proteomes" id="UP000185728">
    <property type="component" value="Unassembled WGS sequence"/>
</dbReference>
<dbReference type="RefSeq" id="WP_076455993.1">
    <property type="nucleotide sequence ID" value="NZ_FTOB01000004.1"/>
</dbReference>
<feature type="transmembrane region" description="Helical" evidence="1">
    <location>
        <begin position="396"/>
        <end position="419"/>
    </location>
</feature>
<name>A0ABY1KWK9_9FLAO</name>
<feature type="transmembrane region" description="Helical" evidence="1">
    <location>
        <begin position="12"/>
        <end position="36"/>
    </location>
</feature>
<proteinExistence type="predicted"/>
<evidence type="ECO:0000313" key="3">
    <source>
        <dbReference type="Proteomes" id="UP000185728"/>
    </source>
</evidence>
<dbReference type="PANTHER" id="PTHR34219:SF3">
    <property type="entry name" value="BLL7967 PROTEIN"/>
    <property type="match status" value="1"/>
</dbReference>
<keyword evidence="1" id="KW-0472">Membrane</keyword>
<evidence type="ECO:0000313" key="2">
    <source>
        <dbReference type="EMBL" id="SIS86748.1"/>
    </source>
</evidence>
<keyword evidence="1" id="KW-0812">Transmembrane</keyword>
<keyword evidence="1" id="KW-1133">Transmembrane helix</keyword>
<feature type="transmembrane region" description="Helical" evidence="1">
    <location>
        <begin position="188"/>
        <end position="216"/>
    </location>
</feature>
<accession>A0ABY1KWK9</accession>
<feature type="transmembrane region" description="Helical" evidence="1">
    <location>
        <begin position="455"/>
        <end position="476"/>
    </location>
</feature>
<reference evidence="2 3" key="1">
    <citation type="submission" date="2017-01" db="EMBL/GenBank/DDBJ databases">
        <authorList>
            <person name="Varghese N."/>
            <person name="Submissions S."/>
        </authorList>
    </citation>
    <scope>NUCLEOTIDE SEQUENCE [LARGE SCALE GENOMIC DNA]</scope>
    <source>
        <strain evidence="2 3">DSM 2061</strain>
    </source>
</reference>
<evidence type="ECO:0000256" key="1">
    <source>
        <dbReference type="SAM" id="Phobius"/>
    </source>
</evidence>
<dbReference type="InterPro" id="IPR005625">
    <property type="entry name" value="PepSY-ass_TM"/>
</dbReference>
<sequence length="529" mass="60597">MGQRTYNILLHTHTVSGIVISVALYVIFFAGSFSFFRDEIANWQRGHKVSVKDEISVPIGPVLDSLASERTLLGRDIEFRHYYNERKISVNLGASKDTLLSETERARAFFYLDTHDLGTTDYIGNYSLGEFLYRLHFFAQIPYPFGYYLSGFVAFFFLFAIVTGIIVHWKKIIPNFYLFRPWTKMKTLWTDAHTALGVIGLPFQLVYAVTGAFFMLKLIVVAPSVLTLYKGDQTKMYEELEYSHPVFEADHKPLQFIPNIDGFVAKTQEKWKDFKVTEVHIFNYGDTNMQVSINGQMDYKSKLNGVGHIIFKVLDGSSTVVKDPMGTSSYLDGVKNMLFRLHFGDYAGYGLRVISFILGLVSCFVIISGVLIWLTARDKKNVPEKKRRFNEGVVRYYLAICLSMYPITAFTFIMVKAFNAEGKTMIYYCYFLGWLLLSVYFILRKNNGLTHRYCLLWGSILGFFVPISNGMVSGNWPWVAMAEGKHDILLVDLLWVFLSAAGLWVYMKSLQKPKKVRLKKAKTNTIAVN</sequence>
<feature type="transmembrane region" description="Helical" evidence="1">
    <location>
        <begin position="488"/>
        <end position="507"/>
    </location>
</feature>
<organism evidence="2 3">
    <name type="scientific">Zobellia uliginosa</name>
    <dbReference type="NCBI Taxonomy" id="143224"/>
    <lineage>
        <taxon>Bacteria</taxon>
        <taxon>Pseudomonadati</taxon>
        <taxon>Bacteroidota</taxon>
        <taxon>Flavobacteriia</taxon>
        <taxon>Flavobacteriales</taxon>
        <taxon>Flavobacteriaceae</taxon>
        <taxon>Zobellia</taxon>
    </lineage>
</organism>
<comment type="caution">
    <text evidence="2">The sequence shown here is derived from an EMBL/GenBank/DDBJ whole genome shotgun (WGS) entry which is preliminary data.</text>
</comment>
<feature type="transmembrane region" description="Helical" evidence="1">
    <location>
        <begin position="145"/>
        <end position="167"/>
    </location>
</feature>
<feature type="transmembrane region" description="Helical" evidence="1">
    <location>
        <begin position="353"/>
        <end position="375"/>
    </location>
</feature>
<dbReference type="EMBL" id="FTOB01000004">
    <property type="protein sequence ID" value="SIS86748.1"/>
    <property type="molecule type" value="Genomic_DNA"/>
</dbReference>